<sequence>MSPAGERPGPARWRRRLRDLQGAALPAALVLGGILLALNLISFGFGEAPVSTLRRAFEGTWGTPYGVGQVLFKATPLLFTGLSFSIALRAGLFNIGAEGQVTMASLAGAVVAAELPARTPWLVAVPASIACAVATGAAVALVPAVLRARLGAHEIISGIMMNRIADVLAPWLLASVFSRAAMRTADAIPAARLPRLERLVPALHGSAVSVAFLLAVALAFAAHRALSRSRAGREARFVGQGAEVARAEGIDVPRRRLEAMLAAGAVAGAAMTATTLGYKGYYEVGLGAGAGYAGIPVALLGRGTPLGLVLAAVLFGTLNQAGLAINARVPKEAMDVLEALAIVLVASATARGGRSGEAPP</sequence>
<organism evidence="7 8">
    <name type="scientific">Sorangium atrum</name>
    <dbReference type="NCBI Taxonomy" id="2995308"/>
    <lineage>
        <taxon>Bacteria</taxon>
        <taxon>Pseudomonadati</taxon>
        <taxon>Myxococcota</taxon>
        <taxon>Polyangia</taxon>
        <taxon>Polyangiales</taxon>
        <taxon>Polyangiaceae</taxon>
        <taxon>Sorangium</taxon>
    </lineage>
</organism>
<evidence type="ECO:0000256" key="5">
    <source>
        <dbReference type="ARBA" id="ARBA00023136"/>
    </source>
</evidence>
<feature type="transmembrane region" description="Helical" evidence="6">
    <location>
        <begin position="65"/>
        <end position="88"/>
    </location>
</feature>
<keyword evidence="4 6" id="KW-1133">Transmembrane helix</keyword>
<dbReference type="PANTHER" id="PTHR47089">
    <property type="entry name" value="ABC TRANSPORTER, PERMEASE PROTEIN"/>
    <property type="match status" value="1"/>
</dbReference>
<feature type="transmembrane region" description="Helical" evidence="6">
    <location>
        <begin position="259"/>
        <end position="278"/>
    </location>
</feature>
<gene>
    <name evidence="7" type="ORF">POL72_09750</name>
</gene>
<keyword evidence="8" id="KW-1185">Reference proteome</keyword>
<feature type="transmembrane region" description="Helical" evidence="6">
    <location>
        <begin position="202"/>
        <end position="223"/>
    </location>
</feature>
<proteinExistence type="predicted"/>
<feature type="transmembrane region" description="Helical" evidence="6">
    <location>
        <begin position="164"/>
        <end position="182"/>
    </location>
</feature>
<dbReference type="RefSeq" id="WP_272094777.1">
    <property type="nucleotide sequence ID" value="NZ_JAQNDK010000001.1"/>
</dbReference>
<evidence type="ECO:0000256" key="3">
    <source>
        <dbReference type="ARBA" id="ARBA00022692"/>
    </source>
</evidence>
<keyword evidence="2" id="KW-1003">Cell membrane</keyword>
<evidence type="ECO:0000256" key="1">
    <source>
        <dbReference type="ARBA" id="ARBA00004651"/>
    </source>
</evidence>
<dbReference type="CDD" id="cd06580">
    <property type="entry name" value="TM_PBP1_transp_TpRbsC_like"/>
    <property type="match status" value="1"/>
</dbReference>
<comment type="caution">
    <text evidence="7">The sequence shown here is derived from an EMBL/GenBank/DDBJ whole genome shotgun (WGS) entry which is preliminary data.</text>
</comment>
<protein>
    <submittedName>
        <fullName evidence="7">ABC transporter permease</fullName>
    </submittedName>
</protein>
<dbReference type="EMBL" id="JAQNDK010000001">
    <property type="protein sequence ID" value="MDC0678015.1"/>
    <property type="molecule type" value="Genomic_DNA"/>
</dbReference>
<comment type="subcellular location">
    <subcellularLocation>
        <location evidence="1">Cell membrane</location>
        <topology evidence="1">Multi-pass membrane protein</topology>
    </subcellularLocation>
</comment>
<feature type="transmembrane region" description="Helical" evidence="6">
    <location>
        <begin position="290"/>
        <end position="318"/>
    </location>
</feature>
<accession>A0ABT5BV28</accession>
<dbReference type="Proteomes" id="UP001217485">
    <property type="component" value="Unassembled WGS sequence"/>
</dbReference>
<evidence type="ECO:0000256" key="6">
    <source>
        <dbReference type="SAM" id="Phobius"/>
    </source>
</evidence>
<keyword evidence="5 6" id="KW-0472">Membrane</keyword>
<keyword evidence="3 6" id="KW-0812">Transmembrane</keyword>
<evidence type="ECO:0000256" key="2">
    <source>
        <dbReference type="ARBA" id="ARBA00022475"/>
    </source>
</evidence>
<evidence type="ECO:0000256" key="4">
    <source>
        <dbReference type="ARBA" id="ARBA00022989"/>
    </source>
</evidence>
<feature type="transmembrane region" description="Helical" evidence="6">
    <location>
        <begin position="20"/>
        <end position="45"/>
    </location>
</feature>
<evidence type="ECO:0000313" key="8">
    <source>
        <dbReference type="Proteomes" id="UP001217485"/>
    </source>
</evidence>
<dbReference type="Pfam" id="PF02653">
    <property type="entry name" value="BPD_transp_2"/>
    <property type="match status" value="1"/>
</dbReference>
<dbReference type="PANTHER" id="PTHR47089:SF1">
    <property type="entry name" value="GUANOSINE ABC TRANSPORTER PERMEASE PROTEIN NUPP"/>
    <property type="match status" value="1"/>
</dbReference>
<feature type="transmembrane region" description="Helical" evidence="6">
    <location>
        <begin position="121"/>
        <end position="143"/>
    </location>
</feature>
<evidence type="ECO:0000313" key="7">
    <source>
        <dbReference type="EMBL" id="MDC0678015.1"/>
    </source>
</evidence>
<reference evidence="7 8" key="1">
    <citation type="submission" date="2023-01" db="EMBL/GenBank/DDBJ databases">
        <title>Minimal conservation of predation-associated metabolite biosynthetic gene clusters underscores biosynthetic potential of Myxococcota including descriptions for ten novel species: Archangium lansinium sp. nov., Myxococcus landrumus sp. nov., Nannocystis bai.</title>
        <authorList>
            <person name="Ahearne A."/>
            <person name="Stevens C."/>
            <person name="Dowd S."/>
        </authorList>
    </citation>
    <scope>NUCLEOTIDE SEQUENCE [LARGE SCALE GENOMIC DNA]</scope>
    <source>
        <strain evidence="7 8">WIWO2</strain>
    </source>
</reference>
<name>A0ABT5BV28_9BACT</name>
<feature type="transmembrane region" description="Helical" evidence="6">
    <location>
        <begin position="95"/>
        <end position="115"/>
    </location>
</feature>
<dbReference type="InterPro" id="IPR001851">
    <property type="entry name" value="ABC_transp_permease"/>
</dbReference>